<keyword evidence="5 11" id="KW-0472">Membrane</keyword>
<evidence type="ECO:0000256" key="10">
    <source>
        <dbReference type="SAM" id="MobiDB-lite"/>
    </source>
</evidence>
<keyword evidence="2 11" id="KW-0812">Transmembrane</keyword>
<evidence type="ECO:0000256" key="11">
    <source>
        <dbReference type="SAM" id="Phobius"/>
    </source>
</evidence>
<keyword evidence="3" id="KW-0732">Signal</keyword>
<dbReference type="PANTHER" id="PTHR24100:SF151">
    <property type="entry name" value="ICOS LIGAND"/>
    <property type="match status" value="1"/>
</dbReference>
<comment type="subcellular location">
    <subcellularLocation>
        <location evidence="1">Membrane</location>
    </subcellularLocation>
</comment>
<dbReference type="SMART" id="SM00409">
    <property type="entry name" value="IG"/>
    <property type="match status" value="1"/>
</dbReference>
<gene>
    <name evidence="13" type="primary">LOC116334467</name>
</gene>
<dbReference type="AlphaFoldDB" id="A0AAZ1X4X1"/>
<feature type="region of interest" description="Disordered" evidence="10">
    <location>
        <begin position="766"/>
        <end position="790"/>
    </location>
</feature>
<name>A0AAZ1X4X1_OREAU</name>
<feature type="region of interest" description="Disordered" evidence="10">
    <location>
        <begin position="329"/>
        <end position="492"/>
    </location>
</feature>
<evidence type="ECO:0000256" key="6">
    <source>
        <dbReference type="ARBA" id="ARBA00023157"/>
    </source>
</evidence>
<keyword evidence="8" id="KW-0393">Immunoglobulin domain</keyword>
<dbReference type="GO" id="GO:0042110">
    <property type="term" value="P:T cell activation"/>
    <property type="evidence" value="ECO:0007669"/>
    <property type="project" value="UniProtKB-ARBA"/>
</dbReference>
<feature type="compositionally biased region" description="Basic and acidic residues" evidence="10">
    <location>
        <begin position="388"/>
        <end position="399"/>
    </location>
</feature>
<feature type="transmembrane region" description="Helical" evidence="11">
    <location>
        <begin position="248"/>
        <end position="269"/>
    </location>
</feature>
<dbReference type="Pfam" id="PF22705">
    <property type="entry name" value="C2-set_3"/>
    <property type="match status" value="1"/>
</dbReference>
<feature type="compositionally biased region" description="Low complexity" evidence="10">
    <location>
        <begin position="329"/>
        <end position="338"/>
    </location>
</feature>
<dbReference type="InterPro" id="IPR050504">
    <property type="entry name" value="IgSF_BTN/MOG"/>
</dbReference>
<dbReference type="PROSITE" id="PS50835">
    <property type="entry name" value="IG_LIKE"/>
    <property type="match status" value="2"/>
</dbReference>
<protein>
    <recommendedName>
        <fullName evidence="12">Ig-like domain-containing protein</fullName>
    </recommendedName>
</protein>
<proteinExistence type="inferred from homology"/>
<feature type="compositionally biased region" description="Gly residues" evidence="10">
    <location>
        <begin position="932"/>
        <end position="956"/>
    </location>
</feature>
<evidence type="ECO:0000256" key="7">
    <source>
        <dbReference type="ARBA" id="ARBA00023180"/>
    </source>
</evidence>
<feature type="compositionally biased region" description="Polar residues" evidence="10">
    <location>
        <begin position="438"/>
        <end position="455"/>
    </location>
</feature>
<feature type="compositionally biased region" description="Polar residues" evidence="10">
    <location>
        <begin position="469"/>
        <end position="480"/>
    </location>
</feature>
<dbReference type="PANTHER" id="PTHR24100">
    <property type="entry name" value="BUTYROPHILIN"/>
    <property type="match status" value="1"/>
</dbReference>
<feature type="compositionally biased region" description="Basic and acidic residues" evidence="10">
    <location>
        <begin position="543"/>
        <end position="558"/>
    </location>
</feature>
<accession>A0AAZ1X4X1</accession>
<feature type="compositionally biased region" description="Gly residues" evidence="10">
    <location>
        <begin position="766"/>
        <end position="777"/>
    </location>
</feature>
<dbReference type="GO" id="GO:0050852">
    <property type="term" value="P:T cell receptor signaling pathway"/>
    <property type="evidence" value="ECO:0007669"/>
    <property type="project" value="TreeGrafter"/>
</dbReference>
<reference evidence="13" key="2">
    <citation type="submission" date="2025-08" db="UniProtKB">
        <authorList>
            <consortium name="Ensembl"/>
        </authorList>
    </citation>
    <scope>IDENTIFICATION</scope>
</reference>
<keyword evidence="4 11" id="KW-1133">Transmembrane helix</keyword>
<feature type="domain" description="Ig-like" evidence="12">
    <location>
        <begin position="37"/>
        <end position="145"/>
    </location>
</feature>
<reference evidence="13" key="3">
    <citation type="submission" date="2025-09" db="UniProtKB">
        <authorList>
            <consortium name="Ensembl"/>
        </authorList>
    </citation>
    <scope>IDENTIFICATION</scope>
</reference>
<dbReference type="InterPro" id="IPR013783">
    <property type="entry name" value="Ig-like_fold"/>
</dbReference>
<evidence type="ECO:0000256" key="1">
    <source>
        <dbReference type="ARBA" id="ARBA00004370"/>
    </source>
</evidence>
<feature type="domain" description="Ig-like" evidence="12">
    <location>
        <begin position="164"/>
        <end position="234"/>
    </location>
</feature>
<dbReference type="InterPro" id="IPR036179">
    <property type="entry name" value="Ig-like_dom_sf"/>
</dbReference>
<sequence>MPQHKDRRSSKSQLSVWTTVFFHSVIILQMTQINAGESLTNSQPRMLAVIGHTQDITLPCSVDPPMNAVDEMVEWSRSDLNPRFVHVWRSGEDHLIGQNPSYKNRTSVSIEKLKTGDASLKLTKVRLSDEGTYRCFIPGLSADLSVELVVEADIQITKVSPGVLECKSKGWYPEPDVFWLESEGKIIPAGSKEMFRDPDDLYALSSRLTLEKGHSNNITCRIQQNKQHREAKIHVPDDFSVDSARSTIAALIVGIMFITFVVFLVFLVWKWRKNNMETGSKEKMQVFGKDQEEESLMRGEKVNDTSHVSLCQIEVKNDHVSNKNIMQTTKTGTQQNNNHPGRETTNNVCKSHDGIQAQPEQSDNNSERRNYEIPNLTDNSGQGHRPKQHEEANTEENKNRTQTINETADQSLIKAEGKKTTHSEGEDTMKQKQDNIKENVSPTGSERNMANQNQVGGDMDGEKRAKEVSSANTEETSPMQHDNKENQSEKPITTHQIVMSGGQKQEIKEAGEAISQPQAQNMDGNGNNETTDLPGKTIGQHNSAEEGHTNEGDARGRPTNEGIAGGRPTNEGIAGGRPTNEGIAGAGHTNKGSGGRRPTNEGIAGAGLTNEGIGGAGLTNEGIAGAVPTNEGIAGAGHTNEGIAGAGHTNEGIAGAGHTNEGIAGAVPTNEGIAGAGHTNKGIAGAVPTNKGSGGGRPTNEGIAGAGHTNEGIAEGRPTNEGIAGAGHTNEEIAGGRPTNEGIAGAGHTNEGIAGGRPTNEGIGGAGHTNEGIGGAGHTNEGIAGGRPTNEGIAGAGQTNEGIAGAGHTNEGIAGGRPTNEGIGGAGHTNEGIAGAGHTNEGIGGGRPTNEGIAGAGHTNEGIAGAGHTNEGIAGAGHTNEGIAGAGHTNEGIGGGRPTNEEIARGRPTNEGIGGAGHTNEGIAGAGHTNEGIGGGRPTNEGIGGAGHTNEGIGGE</sequence>
<dbReference type="FunFam" id="2.60.40.10:FF:000088">
    <property type="entry name" value="Butyrophilin subfamily 1 member A1"/>
    <property type="match status" value="1"/>
</dbReference>
<keyword evidence="14" id="KW-1185">Reference proteome</keyword>
<evidence type="ECO:0000256" key="4">
    <source>
        <dbReference type="ARBA" id="ARBA00022989"/>
    </source>
</evidence>
<dbReference type="GO" id="GO:0050863">
    <property type="term" value="P:regulation of T cell activation"/>
    <property type="evidence" value="ECO:0007669"/>
    <property type="project" value="UniProtKB-ARBA"/>
</dbReference>
<evidence type="ECO:0000313" key="13">
    <source>
        <dbReference type="Ensembl" id="ENSOABP00000062690.1"/>
    </source>
</evidence>
<evidence type="ECO:0000313" key="14">
    <source>
        <dbReference type="Proteomes" id="UP000472276"/>
    </source>
</evidence>
<evidence type="ECO:0000256" key="9">
    <source>
        <dbReference type="ARBA" id="ARBA00038221"/>
    </source>
</evidence>
<evidence type="ECO:0000256" key="3">
    <source>
        <dbReference type="ARBA" id="ARBA00022729"/>
    </source>
</evidence>
<evidence type="ECO:0000256" key="2">
    <source>
        <dbReference type="ARBA" id="ARBA00022692"/>
    </source>
</evidence>
<feature type="region of interest" description="Disordered" evidence="10">
    <location>
        <begin position="517"/>
        <end position="608"/>
    </location>
</feature>
<dbReference type="SUPFAM" id="SSF48726">
    <property type="entry name" value="Immunoglobulin"/>
    <property type="match status" value="2"/>
</dbReference>
<dbReference type="Ensembl" id="ENSOABT00000071458.1">
    <property type="protein sequence ID" value="ENSOABP00000062690.1"/>
    <property type="gene ID" value="ENSOABG00000033079.1"/>
</dbReference>
<dbReference type="InterPro" id="IPR007110">
    <property type="entry name" value="Ig-like_dom"/>
</dbReference>
<dbReference type="Gene3D" id="2.60.40.10">
    <property type="entry name" value="Immunoglobulins"/>
    <property type="match status" value="2"/>
</dbReference>
<dbReference type="GO" id="GO:0001817">
    <property type="term" value="P:regulation of cytokine production"/>
    <property type="evidence" value="ECO:0007669"/>
    <property type="project" value="TreeGrafter"/>
</dbReference>
<dbReference type="GO" id="GO:1903037">
    <property type="term" value="P:regulation of leukocyte cell-cell adhesion"/>
    <property type="evidence" value="ECO:0007669"/>
    <property type="project" value="UniProtKB-ARBA"/>
</dbReference>
<dbReference type="Pfam" id="PF07686">
    <property type="entry name" value="V-set"/>
    <property type="match status" value="1"/>
</dbReference>
<reference evidence="14" key="1">
    <citation type="submission" date="2020-03" db="EMBL/GenBank/DDBJ databases">
        <title>Evolution of repeat sequences and sex chromosomes of tilapia species revealed by chromosome-level genomes.</title>
        <authorList>
            <person name="Xu L."/>
            <person name="Tao W."/>
            <person name="Wang D."/>
            <person name="Zhou Q."/>
        </authorList>
    </citation>
    <scope>NUCLEOTIDE SEQUENCE [LARGE SCALE GENOMIC DNA]</scope>
    <source>
        <strain evidence="14">Israel</strain>
    </source>
</reference>
<dbReference type="SMART" id="SM00406">
    <property type="entry name" value="IGv"/>
    <property type="match status" value="1"/>
</dbReference>
<feature type="compositionally biased region" description="Basic and acidic residues" evidence="10">
    <location>
        <begin position="415"/>
        <end position="437"/>
    </location>
</feature>
<evidence type="ECO:0000259" key="12">
    <source>
        <dbReference type="PROSITE" id="PS50835"/>
    </source>
</evidence>
<dbReference type="InterPro" id="IPR003599">
    <property type="entry name" value="Ig_sub"/>
</dbReference>
<feature type="region of interest" description="Disordered" evidence="10">
    <location>
        <begin position="887"/>
        <end position="956"/>
    </location>
</feature>
<comment type="similarity">
    <text evidence="9">Belongs to the SKINT family.</text>
</comment>
<dbReference type="InterPro" id="IPR053896">
    <property type="entry name" value="BTN3A2-like_Ig-C"/>
</dbReference>
<feature type="compositionally biased region" description="Polar residues" evidence="10">
    <location>
        <begin position="400"/>
        <end position="410"/>
    </location>
</feature>
<organism evidence="13 14">
    <name type="scientific">Oreochromis aureus</name>
    <name type="common">Israeli tilapia</name>
    <name type="synonym">Chromis aureus</name>
    <dbReference type="NCBI Taxonomy" id="47969"/>
    <lineage>
        <taxon>Eukaryota</taxon>
        <taxon>Metazoa</taxon>
        <taxon>Chordata</taxon>
        <taxon>Craniata</taxon>
        <taxon>Vertebrata</taxon>
        <taxon>Euteleostomi</taxon>
        <taxon>Actinopterygii</taxon>
        <taxon>Neopterygii</taxon>
        <taxon>Teleostei</taxon>
        <taxon>Neoteleostei</taxon>
        <taxon>Acanthomorphata</taxon>
        <taxon>Ovalentaria</taxon>
        <taxon>Cichlomorphae</taxon>
        <taxon>Cichliformes</taxon>
        <taxon>Cichlidae</taxon>
        <taxon>African cichlids</taxon>
        <taxon>Pseudocrenilabrinae</taxon>
        <taxon>Oreochromini</taxon>
        <taxon>Oreochromis</taxon>
    </lineage>
</organism>
<evidence type="ECO:0000256" key="5">
    <source>
        <dbReference type="ARBA" id="ARBA00023136"/>
    </source>
</evidence>
<dbReference type="FunFam" id="2.60.40.10:FF:000142">
    <property type="entry name" value="V-set domain-containing T-cell activation inhibitor 1"/>
    <property type="match status" value="1"/>
</dbReference>
<dbReference type="InterPro" id="IPR013106">
    <property type="entry name" value="Ig_V-set"/>
</dbReference>
<keyword evidence="7" id="KW-0325">Glycoprotein</keyword>
<dbReference type="GO" id="GO:0009897">
    <property type="term" value="C:external side of plasma membrane"/>
    <property type="evidence" value="ECO:0007669"/>
    <property type="project" value="TreeGrafter"/>
</dbReference>
<evidence type="ECO:0000256" key="8">
    <source>
        <dbReference type="ARBA" id="ARBA00023319"/>
    </source>
</evidence>
<keyword evidence="6" id="KW-1015">Disulfide bond</keyword>
<dbReference type="GO" id="GO:0005102">
    <property type="term" value="F:signaling receptor binding"/>
    <property type="evidence" value="ECO:0007669"/>
    <property type="project" value="TreeGrafter"/>
</dbReference>
<dbReference type="Proteomes" id="UP000472276">
    <property type="component" value="Unassembled WGS sequence"/>
</dbReference>
<feature type="compositionally biased region" description="Polar residues" evidence="10">
    <location>
        <begin position="517"/>
        <end position="531"/>
    </location>
</feature>